<evidence type="ECO:0000313" key="2">
    <source>
        <dbReference type="Proteomes" id="UP000789405"/>
    </source>
</evidence>
<gene>
    <name evidence="1" type="ORF">DERYTH_LOCUS20359</name>
</gene>
<protein>
    <submittedName>
        <fullName evidence="1">12241_t:CDS:1</fullName>
    </submittedName>
</protein>
<reference evidence="1" key="1">
    <citation type="submission" date="2021-06" db="EMBL/GenBank/DDBJ databases">
        <authorList>
            <person name="Kallberg Y."/>
            <person name="Tangrot J."/>
            <person name="Rosling A."/>
        </authorList>
    </citation>
    <scope>NUCLEOTIDE SEQUENCE</scope>
    <source>
        <strain evidence="1">MA453B</strain>
    </source>
</reference>
<comment type="caution">
    <text evidence="1">The sequence shown here is derived from an EMBL/GenBank/DDBJ whole genome shotgun (WGS) entry which is preliminary data.</text>
</comment>
<sequence>MREVFEENRRFWFKSHGVWKRVYDLVEKEATRTSLDANDLVENIWYCA</sequence>
<dbReference type="OrthoDB" id="10257471at2759"/>
<keyword evidence="2" id="KW-1185">Reference proteome</keyword>
<proteinExistence type="predicted"/>
<organism evidence="1 2">
    <name type="scientific">Dentiscutata erythropus</name>
    <dbReference type="NCBI Taxonomy" id="1348616"/>
    <lineage>
        <taxon>Eukaryota</taxon>
        <taxon>Fungi</taxon>
        <taxon>Fungi incertae sedis</taxon>
        <taxon>Mucoromycota</taxon>
        <taxon>Glomeromycotina</taxon>
        <taxon>Glomeromycetes</taxon>
        <taxon>Diversisporales</taxon>
        <taxon>Gigasporaceae</taxon>
        <taxon>Dentiscutata</taxon>
    </lineage>
</organism>
<feature type="non-terminal residue" evidence="1">
    <location>
        <position position="48"/>
    </location>
</feature>
<dbReference type="Proteomes" id="UP000789405">
    <property type="component" value="Unassembled WGS sequence"/>
</dbReference>
<accession>A0A9N9P333</accession>
<name>A0A9N9P333_9GLOM</name>
<dbReference type="EMBL" id="CAJVPY010023826">
    <property type="protein sequence ID" value="CAG8785715.1"/>
    <property type="molecule type" value="Genomic_DNA"/>
</dbReference>
<evidence type="ECO:0000313" key="1">
    <source>
        <dbReference type="EMBL" id="CAG8785715.1"/>
    </source>
</evidence>
<dbReference type="AlphaFoldDB" id="A0A9N9P333"/>